<dbReference type="Pfam" id="PF16415">
    <property type="entry name" value="CNOT1_CAF1_bind"/>
    <property type="match status" value="1"/>
</dbReference>
<dbReference type="GO" id="GO:0030015">
    <property type="term" value="C:CCR4-NOT core complex"/>
    <property type="evidence" value="ECO:0007669"/>
    <property type="project" value="InterPro"/>
</dbReference>
<keyword evidence="2" id="KW-0678">Repressor</keyword>
<evidence type="ECO:0000256" key="1">
    <source>
        <dbReference type="ARBA" id="ARBA00004123"/>
    </source>
</evidence>
<dbReference type="FunFam" id="1.25.40.180:FF:000012">
    <property type="entry name" value="Ccr4-Not transcription complex subunit"/>
    <property type="match status" value="1"/>
</dbReference>
<evidence type="ECO:0000259" key="11">
    <source>
        <dbReference type="Pfam" id="PF16417"/>
    </source>
</evidence>
<dbReference type="Pfam" id="PF25097">
    <property type="entry name" value="ARM_Cnot1"/>
    <property type="match status" value="1"/>
</dbReference>
<dbReference type="Gene3D" id="1.25.40.800">
    <property type="match status" value="1"/>
</dbReference>
<dbReference type="Pfam" id="PF04054">
    <property type="entry name" value="Not1"/>
    <property type="match status" value="1"/>
</dbReference>
<dbReference type="InterPro" id="IPR032191">
    <property type="entry name" value="CNOT1_CAF1_bind"/>
</dbReference>
<feature type="domain" description="CCR4-NOT transcription complex subunit 1" evidence="9">
    <location>
        <begin position="1172"/>
        <end position="1315"/>
    </location>
</feature>
<evidence type="ECO:0000259" key="9">
    <source>
        <dbReference type="Pfam" id="PF12842"/>
    </source>
</evidence>
<name>A0A9P5PUU1_9AGAR</name>
<dbReference type="InterPro" id="IPR032193">
    <property type="entry name" value="CNOT1_TTP_bind"/>
</dbReference>
<accession>A0A9P5PUU1</accession>
<dbReference type="GO" id="GO:0000932">
    <property type="term" value="C:P-body"/>
    <property type="evidence" value="ECO:0007669"/>
    <property type="project" value="TreeGrafter"/>
</dbReference>
<evidence type="ECO:0000256" key="7">
    <source>
        <dbReference type="ARBA" id="ARBA00074459"/>
    </source>
</evidence>
<evidence type="ECO:0000259" key="12">
    <source>
        <dbReference type="Pfam" id="PF16418"/>
    </source>
</evidence>
<evidence type="ECO:0000259" key="8">
    <source>
        <dbReference type="Pfam" id="PF04054"/>
    </source>
</evidence>
<dbReference type="GO" id="GO:0017148">
    <property type="term" value="P:negative regulation of translation"/>
    <property type="evidence" value="ECO:0007669"/>
    <property type="project" value="InterPro"/>
</dbReference>
<comment type="caution">
    <text evidence="14">The sequence shown here is derived from an EMBL/GenBank/DDBJ whole genome shotgun (WGS) entry which is preliminary data.</text>
</comment>
<feature type="domain" description="CCR4-NOT transcription complex subunit 1-like NOT1 connector" evidence="13">
    <location>
        <begin position="1426"/>
        <end position="1596"/>
    </location>
</feature>
<dbReference type="InterPro" id="IPR055454">
    <property type="entry name" value="CNOT1-like_NOT1_connector"/>
</dbReference>
<dbReference type="Gene3D" id="1.25.40.790">
    <property type="match status" value="1"/>
</dbReference>
<dbReference type="CDD" id="cd20710">
    <property type="entry name" value="NOT1_connector"/>
    <property type="match status" value="1"/>
</dbReference>
<organism evidence="14 15">
    <name type="scientific">Rhodocollybia butyracea</name>
    <dbReference type="NCBI Taxonomy" id="206335"/>
    <lineage>
        <taxon>Eukaryota</taxon>
        <taxon>Fungi</taxon>
        <taxon>Dikarya</taxon>
        <taxon>Basidiomycota</taxon>
        <taxon>Agaricomycotina</taxon>
        <taxon>Agaricomycetes</taxon>
        <taxon>Agaricomycetidae</taxon>
        <taxon>Agaricales</taxon>
        <taxon>Marasmiineae</taxon>
        <taxon>Omphalotaceae</taxon>
        <taxon>Rhodocollybia</taxon>
    </lineage>
</organism>
<feature type="domain" description="CCR4-NOT transcription complex subunit 1 CAF1-binding" evidence="10">
    <location>
        <begin position="861"/>
        <end position="1078"/>
    </location>
</feature>
<dbReference type="GO" id="GO:0005634">
    <property type="term" value="C:nucleus"/>
    <property type="evidence" value="ECO:0007669"/>
    <property type="project" value="UniProtKB-SubCell"/>
</dbReference>
<comment type="function">
    <text evidence="6">Acts as a component of the CCR4-NOT core complex, which in the nucleus seems to be a general transcription factor, and in the cytoplasm the major mRNA deadenylase involved in mRNA turnover. The NOT protein subcomplex negatively regulates the basal and activated transcription of many genes. Preferentially affects TC-type TATA element-dependent transcription. Could directly or indirectly inhibit component(s) of the general transcription machinery.</text>
</comment>
<keyword evidence="4" id="KW-0804">Transcription</keyword>
<evidence type="ECO:0000256" key="4">
    <source>
        <dbReference type="ARBA" id="ARBA00023163"/>
    </source>
</evidence>
<dbReference type="PANTHER" id="PTHR13162">
    <property type="entry name" value="CCR4-NOT TRANSCRIPTION COMPLEX"/>
    <property type="match status" value="1"/>
</dbReference>
<dbReference type="OrthoDB" id="1933107at2759"/>
<evidence type="ECO:0000256" key="6">
    <source>
        <dbReference type="ARBA" id="ARBA00059181"/>
    </source>
</evidence>
<dbReference type="Proteomes" id="UP000772434">
    <property type="component" value="Unassembled WGS sequence"/>
</dbReference>
<dbReference type="Pfam" id="PF16418">
    <property type="entry name" value="CNOT1_HEAT"/>
    <property type="match status" value="1"/>
</dbReference>
<protein>
    <recommendedName>
        <fullName evidence="7">General negative regulator of transcription subunit 1</fullName>
    </recommendedName>
</protein>
<keyword evidence="15" id="KW-1185">Reference proteome</keyword>
<evidence type="ECO:0000259" key="10">
    <source>
        <dbReference type="Pfam" id="PF16415"/>
    </source>
</evidence>
<dbReference type="Pfam" id="PF16417">
    <property type="entry name" value="CNOT1_TTP_bind"/>
    <property type="match status" value="1"/>
</dbReference>
<dbReference type="GO" id="GO:0000289">
    <property type="term" value="P:nuclear-transcribed mRNA poly(A) tail shortening"/>
    <property type="evidence" value="ECO:0007669"/>
    <property type="project" value="UniProtKB-ARBA"/>
</dbReference>
<keyword evidence="5" id="KW-0539">Nucleus</keyword>
<feature type="domain" description="CCR4-Not complex component Not1 C-terminal" evidence="8">
    <location>
        <begin position="1763"/>
        <end position="2120"/>
    </location>
</feature>
<comment type="subcellular location">
    <subcellularLocation>
        <location evidence="1">Nucleus</location>
    </subcellularLocation>
</comment>
<evidence type="ECO:0000313" key="15">
    <source>
        <dbReference type="Proteomes" id="UP000772434"/>
    </source>
</evidence>
<dbReference type="GO" id="GO:0060090">
    <property type="term" value="F:molecular adaptor activity"/>
    <property type="evidence" value="ECO:0007669"/>
    <property type="project" value="TreeGrafter"/>
</dbReference>
<dbReference type="PANTHER" id="PTHR13162:SF8">
    <property type="entry name" value="CCR4-NOT TRANSCRIPTION COMPLEX SUBUNIT 1"/>
    <property type="match status" value="1"/>
</dbReference>
<dbReference type="Gene3D" id="1.25.40.180">
    <property type="match status" value="1"/>
</dbReference>
<sequence>MDNPSTNTTNISTIVKAQIVFLLSTLTEDNYERNQLEIRSLSEQHGIDTYLHFIRRLIVHSHSRLASNNNSTAFDSSNSLTFRLLVQETQRLARDPFFADRFRDGIDKGEGEVFRSFDFVRFVDRVGLRPLERLVLAAPIISSPTRKEFGQQAQTVIKMCYDEAVLSLCHNPSFDHADLSPNQVAKLMANLLSDPPADSPVLDPSQRQALIVAAQTKYGKETIAPMLQRILPNLSLSSGATPVQILMQLGPEVTNDTDVVRAILGRFGITDASPPQDDQVIDIVSNLSRKATEGAVLCDVAALVRTLNSFPASNISWAAIIKSFDVPDRHGVDTPTLKLLIAILLNCPRDTDPHAVTGFWSIWTNALYQLRLLDALLSLPGDTFNFVHLPGRRIVTVDDVAVASPTIKSLAANVQGHTWNSLDLFEVLVRMADSETTEIRNVVREMLDKAIKISAELVHMGLLQVPDAPWNEIRLEYSRKLLAMFLAGHPNHQLVFMRIWQIEPTYLTDAFRDFYTENPLNITRILDVAQDLKILEALLEVRPFGFALDVAALASRREYLNLDKWLIDNVNNHSSEFLHAVLMFLEEKMQNEKLIRISDPQPESRTMTLNPNTITIILRMLRNSQNQMSEEDKQFWLDVKNHCLQVHPRLMSMMPNSDVEPGYTVINYTAEIETEVDGIYKQMYDENTTIDDVIAMLERSKESSNPRDHEVFSCMLHFLFDEYKFFQSYYPARELAMTGYLFGSLIQHQLIDYIPLGIAIRYILDALDCPPETNLFKFGLQALGRFEGRLPEWRPLCDTLVRNANLTEARPELITNLQRYLASTGDGSTLGVGVPGSLLPPADILPVFSAIQPDVVHEGIEVPVEEVSDRILFIVNNLAPSNFTSKLEEMQGLFKDEYSRWFANYLVDQRISTEPNNHALYLEFLDALNRDKLSKYILHETLVKSASVLNSERALQFGSERTTLKNVGIWLGTLTLARDIPIKHKNLSFKDLLIEGYESGRSIIAIPFVCKVLEGCAQSKVFKPPNPWLMGVMSLLAELYFFADVKLKYKFEIEVLCTSLDINLDAIEASTILRTRPLTDSLAGPSLPEYVTDIDSLPIGPYDPAGAGAGGSSLSAEGSLVGTADGQQVLGLGSSSPPDPARVLGPHIENILSNLANMAHVNSQLNPLNSQPAFKRAVALAVERAVREIILPVVERSVTIAGISTRELVAKDFSTEVNEEKMRKAGHLMAQRLAGSLALVTCKEPLKSNLAVHIRQFLAESSFADISQNEPVIAILVSDNLEIACAAIEKAAMERAVADVDDGFASAYEQRRRHREQRPGPYLDQNVIGPAHFNISLPDPLRVAPNGVQPNQTTVYEDFGLDSKRRITSRPNSTMSFATSNLFPPTPAPESLLGSGAGHQDAMDRFNIMTRDLEALFAQLPISSLGVLPPNHDVRYLIRNILNSANMGDRQRTPLQMSQKIVQLLYKTSSPLGREVYVALLQQLCAAFEDVAKEAITWLLYAEDERKFNVPVTVTLLRSSLLNVVHLDQALAKTLFSMGPRPSLLNFISGLIRECLSNEPPVASQAQFQYCIEVLTNTTQEGKATDQVSKLLDDLRGVRRPAVALIPESRQPSTKPGAENMREKLLVWFQQWINIYQRSHSPEKNFVHFITQLTKNGIVKEDDTSSLFFRVCAEASVNSYLKSVAAGEFDYAFQALDAMSRLIVYMIKYHGDPSGGNVDQAKAHYLSKILSIFVLVVANFHEEQGVTFQQKPFFRFFSSLINDLHSMEVHLGTAYFQLLFCISDTFISLQPTNFPGFAFSWMCLISHRLFMPKLLLSENREGWSAFHKLLGSLFKFLAPFLKEADLQVAARDLYRGALRLLLVLLHDFPEFLSEYYFTLCDVIPPRCIQLRNIILSAFPPTIILPDPHLRNISLESIPEMGPIPPIISDFASALKNTDLRGHLDQFLLNRGSPSFLLTLKDRFRYPGMTEVMPDSYNLSLLNTVVMYIGVSSVAQAKARSGTSVFVPTDPGVVALQYLAGNMDVEGQHHLLSAMVLHLRYPNAHTHWFSALLLHLFMEVKDDKFREVMTKVLLERFIVHRPHPWGALITFIELLRNPKYEFWNKEFIRIAPEVSLLLESVSSFTTANTRIAGS</sequence>
<evidence type="ECO:0000256" key="5">
    <source>
        <dbReference type="ARBA" id="ARBA00023242"/>
    </source>
</evidence>
<evidence type="ECO:0000256" key="2">
    <source>
        <dbReference type="ARBA" id="ARBA00022491"/>
    </source>
</evidence>
<dbReference type="InterPro" id="IPR024557">
    <property type="entry name" value="CNOT1_dom_4"/>
</dbReference>
<gene>
    <name evidence="14" type="ORF">BDP27DRAFT_1220762</name>
</gene>
<dbReference type="InterPro" id="IPR032194">
    <property type="entry name" value="CNOT1_HEAT"/>
</dbReference>
<dbReference type="InterPro" id="IPR038535">
    <property type="entry name" value="CNOT1_TTP_bind_sf"/>
</dbReference>
<dbReference type="Pfam" id="PF12842">
    <property type="entry name" value="DUF3819"/>
    <property type="match status" value="1"/>
</dbReference>
<proteinExistence type="predicted"/>
<dbReference type="EMBL" id="JADNRY010000041">
    <property type="protein sequence ID" value="KAF9070373.1"/>
    <property type="molecule type" value="Genomic_DNA"/>
</dbReference>
<reference evidence="14" key="1">
    <citation type="submission" date="2020-11" db="EMBL/GenBank/DDBJ databases">
        <authorList>
            <consortium name="DOE Joint Genome Institute"/>
            <person name="Ahrendt S."/>
            <person name="Riley R."/>
            <person name="Andreopoulos W."/>
            <person name="Labutti K."/>
            <person name="Pangilinan J."/>
            <person name="Ruiz-Duenas F.J."/>
            <person name="Barrasa J.M."/>
            <person name="Sanchez-Garcia M."/>
            <person name="Camarero S."/>
            <person name="Miyauchi S."/>
            <person name="Serrano A."/>
            <person name="Linde D."/>
            <person name="Babiker R."/>
            <person name="Drula E."/>
            <person name="Ayuso-Fernandez I."/>
            <person name="Pacheco R."/>
            <person name="Padilla G."/>
            <person name="Ferreira P."/>
            <person name="Barriuso J."/>
            <person name="Kellner H."/>
            <person name="Castanera R."/>
            <person name="Alfaro M."/>
            <person name="Ramirez L."/>
            <person name="Pisabarro A.G."/>
            <person name="Kuo A."/>
            <person name="Tritt A."/>
            <person name="Lipzen A."/>
            <person name="He G."/>
            <person name="Yan M."/>
            <person name="Ng V."/>
            <person name="Cullen D."/>
            <person name="Martin F."/>
            <person name="Rosso M.-N."/>
            <person name="Henrissat B."/>
            <person name="Hibbett D."/>
            <person name="Martinez A.T."/>
            <person name="Grigoriev I.V."/>
        </authorList>
    </citation>
    <scope>NUCLEOTIDE SEQUENCE</scope>
    <source>
        <strain evidence="14">AH 40177</strain>
    </source>
</reference>
<dbReference type="InterPro" id="IPR007196">
    <property type="entry name" value="CCR4-Not_Not1_C"/>
</dbReference>
<feature type="domain" description="CCR4-NOT transcription complex subunit 1 HEAT repeat" evidence="12">
    <location>
        <begin position="478"/>
        <end position="622"/>
    </location>
</feature>
<dbReference type="InterPro" id="IPR040398">
    <property type="entry name" value="Not1"/>
</dbReference>
<dbReference type="Gene3D" id="1.25.40.840">
    <property type="entry name" value="CCR4-NOT transcription complex subunit 1 TTP binding domain"/>
    <property type="match status" value="1"/>
</dbReference>
<evidence type="ECO:0000313" key="14">
    <source>
        <dbReference type="EMBL" id="KAF9070373.1"/>
    </source>
</evidence>
<evidence type="ECO:0000256" key="3">
    <source>
        <dbReference type="ARBA" id="ARBA00023015"/>
    </source>
</evidence>
<feature type="domain" description="CCR4-NOT transcription complex subunit 1 TTP binding" evidence="11">
    <location>
        <begin position="667"/>
        <end position="822"/>
    </location>
</feature>
<keyword evidence="3" id="KW-0805">Transcription regulation</keyword>
<evidence type="ECO:0000259" key="13">
    <source>
        <dbReference type="Pfam" id="PF25097"/>
    </source>
</evidence>